<sequence length="645" mass="70892">MTFSSTSDPSLRSPARPGLPAFALRTGGFSVLAAACLLGVFSASCVLHETPVRGEDGTGQATITGELQQWHNVTLSLDGPWASEKGEPNPFLDYRMTVTFTHASGSPRYQTPGYFAADGDAAQTSAESGAVWRAHLAPDKTGDWTYEIAFVAGKGVAVGPESSGVPLEKFHGGTGKFTIASSDKTGRDLRSKGRLDYVGQRYLQFRGNGEWFLKQGADAPENLLAYVDFDGPQGRDGQNDRLMKSWAPHVRDWREGDPTWGDGKGKGLIGAINYLASEGMNAFSFLTLNINGDDKNVFPYLDYAERRRLDVSRLAQWEIVLTHGDRQGMFLHFKTLETENELLLDGGDLGVERKLYYRELIARFAHHLALNWNLGEEINNASTAQKQAWAHYFWTTDPYQHPIVIHNGASHFDLMGPYDPAAGTGSDLTGFSLQTNNPDFSDTFNRITPYLQRSVKAGKPWTVALDEPGDATHALRPDNDAGDSHEDGRKNALWPTLLAGGWGNEWYFGYKHAESDLTLNDFRSRDVWWDYPRFALVFFAQHAIPFQEMENANRLSSVAGSYVFAKPGECYVVYLPRGGSCVLDLSSQKGPFTVAWYDPRHGGKLQQGSTPTISGGGKTSLGAPPSDSRSDWVILVRSQPAGPGQ</sequence>
<dbReference type="Gene3D" id="2.60.40.10">
    <property type="entry name" value="Immunoglobulins"/>
    <property type="match status" value="1"/>
</dbReference>
<dbReference type="InterPro" id="IPR013783">
    <property type="entry name" value="Ig-like_fold"/>
</dbReference>
<reference evidence="5 6" key="1">
    <citation type="submission" date="2019-02" db="EMBL/GenBank/DDBJ databases">
        <title>Deep-cultivation of Planctomycetes and their phenomic and genomic characterization uncovers novel biology.</title>
        <authorList>
            <person name="Wiegand S."/>
            <person name="Jogler M."/>
            <person name="Boedeker C."/>
            <person name="Pinto D."/>
            <person name="Vollmers J."/>
            <person name="Rivas-Marin E."/>
            <person name="Kohn T."/>
            <person name="Peeters S.H."/>
            <person name="Heuer A."/>
            <person name="Rast P."/>
            <person name="Oberbeckmann S."/>
            <person name="Bunk B."/>
            <person name="Jeske O."/>
            <person name="Meyerdierks A."/>
            <person name="Storesund J.E."/>
            <person name="Kallscheuer N."/>
            <person name="Luecker S."/>
            <person name="Lage O.M."/>
            <person name="Pohl T."/>
            <person name="Merkel B.J."/>
            <person name="Hornburger P."/>
            <person name="Mueller R.-W."/>
            <person name="Bruemmer F."/>
            <person name="Labrenz M."/>
            <person name="Spormann A.M."/>
            <person name="Op den Camp H."/>
            <person name="Overmann J."/>
            <person name="Amann R."/>
            <person name="Jetten M.S.M."/>
            <person name="Mascher T."/>
            <person name="Medema M.H."/>
            <person name="Devos D.P."/>
            <person name="Kaster A.-K."/>
            <person name="Ovreas L."/>
            <person name="Rohde M."/>
            <person name="Galperin M.Y."/>
            <person name="Jogler C."/>
        </authorList>
    </citation>
    <scope>NUCLEOTIDE SEQUENCE [LARGE SCALE GENOMIC DNA]</scope>
    <source>
        <strain evidence="5 6">Pla85_3_4</strain>
    </source>
</reference>
<evidence type="ECO:0000256" key="2">
    <source>
        <dbReference type="SAM" id="Phobius"/>
    </source>
</evidence>
<dbReference type="InterPro" id="IPR032260">
    <property type="entry name" value="DUF5060"/>
</dbReference>
<evidence type="ECO:0000313" key="5">
    <source>
        <dbReference type="EMBL" id="QDU93750.1"/>
    </source>
</evidence>
<feature type="domain" description="Putative collagen-binding" evidence="3">
    <location>
        <begin position="560"/>
        <end position="636"/>
    </location>
</feature>
<evidence type="ECO:0000259" key="4">
    <source>
        <dbReference type="Pfam" id="PF16586"/>
    </source>
</evidence>
<accession>A0A518DPH9</accession>
<feature type="domain" description="DUF5060" evidence="4">
    <location>
        <begin position="67"/>
        <end position="150"/>
    </location>
</feature>
<protein>
    <recommendedName>
        <fullName evidence="7">DUF5060 domain-containing protein</fullName>
    </recommendedName>
</protein>
<dbReference type="RefSeq" id="WP_145050973.1">
    <property type="nucleotide sequence ID" value="NZ_CP036433.1"/>
</dbReference>
<gene>
    <name evidence="5" type="ORF">Pla8534_15330</name>
</gene>
<organism evidence="5 6">
    <name type="scientific">Lignipirellula cremea</name>
    <dbReference type="NCBI Taxonomy" id="2528010"/>
    <lineage>
        <taxon>Bacteria</taxon>
        <taxon>Pseudomonadati</taxon>
        <taxon>Planctomycetota</taxon>
        <taxon>Planctomycetia</taxon>
        <taxon>Pirellulales</taxon>
        <taxon>Pirellulaceae</taxon>
        <taxon>Lignipirellula</taxon>
    </lineage>
</organism>
<dbReference type="InterPro" id="IPR024749">
    <property type="entry name" value="Collagen-bd_put"/>
</dbReference>
<name>A0A518DPH9_9BACT</name>
<keyword evidence="2" id="KW-0472">Membrane</keyword>
<evidence type="ECO:0000313" key="6">
    <source>
        <dbReference type="Proteomes" id="UP000317648"/>
    </source>
</evidence>
<dbReference type="Proteomes" id="UP000317648">
    <property type="component" value="Chromosome"/>
</dbReference>
<dbReference type="KEGG" id="lcre:Pla8534_15330"/>
<evidence type="ECO:0008006" key="7">
    <source>
        <dbReference type="Google" id="ProtNLM"/>
    </source>
</evidence>
<dbReference type="Pfam" id="PF12904">
    <property type="entry name" value="Collagen_bind_2"/>
    <property type="match status" value="1"/>
</dbReference>
<evidence type="ECO:0000256" key="1">
    <source>
        <dbReference type="SAM" id="MobiDB-lite"/>
    </source>
</evidence>
<feature type="region of interest" description="Disordered" evidence="1">
    <location>
        <begin position="606"/>
        <end position="629"/>
    </location>
</feature>
<proteinExistence type="predicted"/>
<dbReference type="Gene3D" id="3.20.20.80">
    <property type="entry name" value="Glycosidases"/>
    <property type="match status" value="1"/>
</dbReference>
<keyword evidence="2" id="KW-0812">Transmembrane</keyword>
<evidence type="ECO:0000259" key="3">
    <source>
        <dbReference type="Pfam" id="PF12904"/>
    </source>
</evidence>
<dbReference type="EMBL" id="CP036433">
    <property type="protein sequence ID" value="QDU93750.1"/>
    <property type="molecule type" value="Genomic_DNA"/>
</dbReference>
<keyword evidence="2" id="KW-1133">Transmembrane helix</keyword>
<dbReference type="Pfam" id="PF16586">
    <property type="entry name" value="DUF5060"/>
    <property type="match status" value="1"/>
</dbReference>
<feature type="transmembrane region" description="Helical" evidence="2">
    <location>
        <begin position="21"/>
        <end position="41"/>
    </location>
</feature>
<dbReference type="OrthoDB" id="246387at2"/>
<keyword evidence="6" id="KW-1185">Reference proteome</keyword>
<dbReference type="AlphaFoldDB" id="A0A518DPH9"/>